<dbReference type="InterPro" id="IPR002577">
    <property type="entry name" value="HTH_HxlR"/>
</dbReference>
<comment type="caution">
    <text evidence="6">The sequence shown here is derived from an EMBL/GenBank/DDBJ whole genome shotgun (WGS) entry which is preliminary data.</text>
</comment>
<feature type="domain" description="HTH hxlR-type" evidence="5">
    <location>
        <begin position="25"/>
        <end position="123"/>
    </location>
</feature>
<evidence type="ECO:0000256" key="1">
    <source>
        <dbReference type="ARBA" id="ARBA00023015"/>
    </source>
</evidence>
<dbReference type="PANTHER" id="PTHR33204">
    <property type="entry name" value="TRANSCRIPTIONAL REGULATOR, MARR FAMILY"/>
    <property type="match status" value="1"/>
</dbReference>
<dbReference type="InterPro" id="IPR036390">
    <property type="entry name" value="WH_DNA-bd_sf"/>
</dbReference>
<organism evidence="6 7">
    <name type="scientific">Streptomyces andamanensis</name>
    <dbReference type="NCBI Taxonomy" id="1565035"/>
    <lineage>
        <taxon>Bacteria</taxon>
        <taxon>Bacillati</taxon>
        <taxon>Actinomycetota</taxon>
        <taxon>Actinomycetes</taxon>
        <taxon>Kitasatosporales</taxon>
        <taxon>Streptomycetaceae</taxon>
        <taxon>Streptomyces</taxon>
    </lineage>
</organism>
<keyword evidence="2" id="KW-0238">DNA-binding</keyword>
<evidence type="ECO:0000256" key="4">
    <source>
        <dbReference type="SAM" id="Phobius"/>
    </source>
</evidence>
<evidence type="ECO:0000313" key="6">
    <source>
        <dbReference type="EMBL" id="MFC4326952.1"/>
    </source>
</evidence>
<sequence length="144" mass="16726">MPSRDRRANSRRNMRPRVDEMLDYCTLEVAMTVCGGVWKLSILKYLFGGTLRFGELNRAMPDITPRMLTRQLRDLEEDGLVRRTVYQEIPPRVEYSLTEIGMSLRGLVTQLEEWGNYYREQIRSTVPDTVAACEPPDRRVKAVS</sequence>
<dbReference type="RefSeq" id="WP_324604685.1">
    <property type="nucleotide sequence ID" value="NZ_JBHSDP010000005.1"/>
</dbReference>
<dbReference type="Proteomes" id="UP001595824">
    <property type="component" value="Unassembled WGS sequence"/>
</dbReference>
<dbReference type="SUPFAM" id="SSF46785">
    <property type="entry name" value="Winged helix' DNA-binding domain"/>
    <property type="match status" value="1"/>
</dbReference>
<dbReference type="PANTHER" id="PTHR33204:SF29">
    <property type="entry name" value="TRANSCRIPTIONAL REGULATOR"/>
    <property type="match status" value="1"/>
</dbReference>
<keyword evidence="1" id="KW-0805">Transcription regulation</keyword>
<reference evidence="7" key="1">
    <citation type="journal article" date="2019" name="Int. J. Syst. Evol. Microbiol.">
        <title>The Global Catalogue of Microorganisms (GCM) 10K type strain sequencing project: providing services to taxonomists for standard genome sequencing and annotation.</title>
        <authorList>
            <consortium name="The Broad Institute Genomics Platform"/>
            <consortium name="The Broad Institute Genome Sequencing Center for Infectious Disease"/>
            <person name="Wu L."/>
            <person name="Ma J."/>
        </authorList>
    </citation>
    <scope>NUCLEOTIDE SEQUENCE [LARGE SCALE GENOMIC DNA]</scope>
    <source>
        <strain evidence="7">PCU 347</strain>
    </source>
</reference>
<evidence type="ECO:0000259" key="5">
    <source>
        <dbReference type="PROSITE" id="PS51118"/>
    </source>
</evidence>
<name>A0ABV8T8L8_9ACTN</name>
<evidence type="ECO:0000256" key="3">
    <source>
        <dbReference type="ARBA" id="ARBA00023163"/>
    </source>
</evidence>
<accession>A0ABV8T8L8</accession>
<dbReference type="InterPro" id="IPR036388">
    <property type="entry name" value="WH-like_DNA-bd_sf"/>
</dbReference>
<keyword evidence="4" id="KW-0472">Membrane</keyword>
<keyword evidence="4" id="KW-1133">Transmembrane helix</keyword>
<keyword evidence="7" id="KW-1185">Reference proteome</keyword>
<evidence type="ECO:0000256" key="2">
    <source>
        <dbReference type="ARBA" id="ARBA00023125"/>
    </source>
</evidence>
<dbReference type="Pfam" id="PF01638">
    <property type="entry name" value="HxlR"/>
    <property type="match status" value="1"/>
</dbReference>
<protein>
    <submittedName>
        <fullName evidence="6">Winged helix-turn-helix transcriptional regulator</fullName>
    </submittedName>
</protein>
<dbReference type="PROSITE" id="PS51118">
    <property type="entry name" value="HTH_HXLR"/>
    <property type="match status" value="1"/>
</dbReference>
<gene>
    <name evidence="6" type="ORF">ACFPC0_03715</name>
</gene>
<feature type="transmembrane region" description="Helical" evidence="4">
    <location>
        <begin position="21"/>
        <end position="38"/>
    </location>
</feature>
<evidence type="ECO:0000313" key="7">
    <source>
        <dbReference type="Proteomes" id="UP001595824"/>
    </source>
</evidence>
<keyword evidence="4" id="KW-0812">Transmembrane</keyword>
<keyword evidence="3" id="KW-0804">Transcription</keyword>
<proteinExistence type="predicted"/>
<dbReference type="Gene3D" id="1.10.10.10">
    <property type="entry name" value="Winged helix-like DNA-binding domain superfamily/Winged helix DNA-binding domain"/>
    <property type="match status" value="1"/>
</dbReference>
<dbReference type="EMBL" id="JBHSDP010000005">
    <property type="protein sequence ID" value="MFC4326952.1"/>
    <property type="molecule type" value="Genomic_DNA"/>
</dbReference>